<accession>A0A0D8Y4M6</accession>
<dbReference type="InterPro" id="IPR006121">
    <property type="entry name" value="HMA_dom"/>
</dbReference>
<evidence type="ECO:0008006" key="3">
    <source>
        <dbReference type="Google" id="ProtNLM"/>
    </source>
</evidence>
<reference evidence="2" key="2">
    <citation type="journal article" date="2016" name="Sci. Rep.">
        <title>Dictyocaulus viviparus genome, variome and transcriptome elucidate lungworm biology and support future intervention.</title>
        <authorList>
            <person name="McNulty S.N."/>
            <person name="Strube C."/>
            <person name="Rosa B.A."/>
            <person name="Martin J.C."/>
            <person name="Tyagi R."/>
            <person name="Choi Y.J."/>
            <person name="Wang Q."/>
            <person name="Hallsworth Pepin K."/>
            <person name="Zhang X."/>
            <person name="Ozersky P."/>
            <person name="Wilson R.K."/>
            <person name="Sternberg P.W."/>
            <person name="Gasser R.B."/>
            <person name="Mitreva M."/>
        </authorList>
    </citation>
    <scope>NUCLEOTIDE SEQUENCE [LARGE SCALE GENOMIC DNA]</scope>
    <source>
        <strain evidence="2">HannoverDv2000</strain>
    </source>
</reference>
<protein>
    <recommendedName>
        <fullName evidence="3">Armadillo/beta-catenin-like repeat protein</fullName>
    </recommendedName>
</protein>
<name>A0A0D8Y4M6_DICVI</name>
<dbReference type="PANTHER" id="PTHR28592:SF1">
    <property type="entry name" value="ARMADILLO REPEAT-CONTAINING PROTEIN 1"/>
    <property type="match status" value="1"/>
</dbReference>
<dbReference type="OrthoDB" id="5784421at2759"/>
<reference evidence="1 2" key="1">
    <citation type="submission" date="2013-11" db="EMBL/GenBank/DDBJ databases">
        <title>Draft genome of the bovine lungworm Dictyocaulus viviparus.</title>
        <authorList>
            <person name="Mitreva M."/>
        </authorList>
    </citation>
    <scope>NUCLEOTIDE SEQUENCE [LARGE SCALE GENOMIC DNA]</scope>
    <source>
        <strain evidence="1 2">HannoverDv2000</strain>
    </source>
</reference>
<keyword evidence="2" id="KW-1185">Reference proteome</keyword>
<dbReference type="PANTHER" id="PTHR28592">
    <property type="entry name" value="ARMADILLO REPEAT-CONTAINING PROTEIN 1"/>
    <property type="match status" value="1"/>
</dbReference>
<dbReference type="EMBL" id="KN716190">
    <property type="protein sequence ID" value="KJH51147.1"/>
    <property type="molecule type" value="Genomic_DNA"/>
</dbReference>
<dbReference type="STRING" id="29172.A0A0D8Y4M6"/>
<evidence type="ECO:0000313" key="2">
    <source>
        <dbReference type="Proteomes" id="UP000053766"/>
    </source>
</evidence>
<gene>
    <name evidence="1" type="ORF">DICVIV_02707</name>
</gene>
<evidence type="ECO:0000313" key="1">
    <source>
        <dbReference type="EMBL" id="KJH51147.1"/>
    </source>
</evidence>
<dbReference type="CDD" id="cd00371">
    <property type="entry name" value="HMA"/>
    <property type="match status" value="1"/>
</dbReference>
<organism evidence="1 2">
    <name type="scientific">Dictyocaulus viviparus</name>
    <name type="common">Bovine lungworm</name>
    <dbReference type="NCBI Taxonomy" id="29172"/>
    <lineage>
        <taxon>Eukaryota</taxon>
        <taxon>Metazoa</taxon>
        <taxon>Ecdysozoa</taxon>
        <taxon>Nematoda</taxon>
        <taxon>Chromadorea</taxon>
        <taxon>Rhabditida</taxon>
        <taxon>Rhabditina</taxon>
        <taxon>Rhabditomorpha</taxon>
        <taxon>Strongyloidea</taxon>
        <taxon>Metastrongylidae</taxon>
        <taxon>Dictyocaulus</taxon>
    </lineage>
</organism>
<proteinExistence type="predicted"/>
<dbReference type="GO" id="GO:0046872">
    <property type="term" value="F:metal ion binding"/>
    <property type="evidence" value="ECO:0007669"/>
    <property type="project" value="InterPro"/>
</dbReference>
<dbReference type="Proteomes" id="UP000053766">
    <property type="component" value="Unassembled WGS sequence"/>
</dbReference>
<dbReference type="AlphaFoldDB" id="A0A0D8Y4M6"/>
<sequence length="332" mass="37334">MSLFNKKLLHSSAINLIDLGSIFVIMGDSDQNKVTSTLKSYLKLCANPSHRPVILKVADHGILHILRSLLEDERVAVMTYLVKIFLHLTENGEDAAILSSVPGIEENLSCAAEKSFPPNIIYNILILVSRLRTARDRVTNNKAVAGTTNSAAENKILESGDNMIPVSRRFVSRKSKQLVYEFDELHEDLKKEIERRMLAQKGVISVYFSLATNRVTIRTVLTADATEITDLLFDCGCEMVTQIVKVDGVDEFFKMYASEREKKAIFIWKKVYTYINIFHSVIALQVVKLPDYLDDIEPLDPSSCVATTDYIGGRKEGGWFSTLSTFVKSSLW</sequence>